<dbReference type="Pfam" id="PF00847">
    <property type="entry name" value="AP2"/>
    <property type="match status" value="2"/>
</dbReference>
<sequence>MIADTNNDKVGNIDELGKFLLVSVDNKRNNIHNCLNVNQNDEKMGGNISNNSSNLFFNSKNNNSDNILGNTTNFDNLNLQENIDATSFEINMLNNNHDNLNIMKELYGNDKNNMYISCRNNNTNILRSSKNKFGKKNNYNNLNDDENNESHTNTDNQKIGMKTDKNNKNGNMSINGMFGTYGRGQRTKGNRKWLEKNKNTGDSGTSNKNSGNTKVNTSKRGNGKDKQNGGCYIDIGENYELKYTVAELKPQRGVYFDKSQKAWIGSWYEEGKQIKRRFKIKYYGWDEAKELATKARFSFENRIKNLEGNNGKGNSSTSKNNTNSGEKSGTKLTVINNKKNGVQDVENSNNNNNDRIKTRNSSKDVGEKNNNENSGFGENNLNDIDNSNEKNNSDDKKKKNNNIDEDEIWNNQESQNYDKDEYNKNIGNVKINLTNEYKSGVNTRSGYFTKKNHFNNKNNTNWLEERHTDYNNLDVNISGQRSFYNTYDSGNGCEIDEVKNCSNKLYDYEEIELDNRNSNGINSGKKGYTKDSNNNNNNNHFNNGQIKYQNNKYNDGNNTITYAKSNTKKGCDNNIIDNSVILPQGVFYQDSKKAFCANWYSNGKQEKRYFSINKFGEERARSLAIAARKKFENLYKKNTKRDYVSGINNIQQIENDNSEILISKKNDNLNEEHMNLEKNESIIDYTKKEKEINDDKDSEGNNNDENIIVKKNNYINVNNMGISNRCNTRNGSKNINFDYNNDHGFENENNYDDNKTEDENSFVQNLNKNEHEQKKIINQVNSNITTDVIKEHIIDNFVNPQESKSNEEYHIDSNEGNSKINHFKNNNLEMNDSKENIIINLENDNYDENCLKNDTIPKVCNNDHNNIEDNHFDVNKMTEKNMPSHLFLQTNGSENKEMSVKDMNINDYNMENDSNYMNSNSNSNRSSNKQSEEDMFAKNSQKDNLSPYNKSDKSVSTPAGVYVIRINGVVQAWRAEWKSSNGCKKTKNFGISTYGYDLSKKLAIEMRARMSGECLVADDGTIFDYRNKIESKDE</sequence>
<evidence type="ECO:0000256" key="4">
    <source>
        <dbReference type="ARBA" id="ARBA00023163"/>
    </source>
</evidence>
<organism evidence="8 9">
    <name type="scientific">Plasmodium yoelii yoelii</name>
    <dbReference type="NCBI Taxonomy" id="73239"/>
    <lineage>
        <taxon>Eukaryota</taxon>
        <taxon>Sar</taxon>
        <taxon>Alveolata</taxon>
        <taxon>Apicomplexa</taxon>
        <taxon>Aconoidasida</taxon>
        <taxon>Haemosporida</taxon>
        <taxon>Plasmodiidae</taxon>
        <taxon>Plasmodium</taxon>
        <taxon>Plasmodium (Vinckeia)</taxon>
    </lineage>
</organism>
<feature type="region of interest" description="Disordered" evidence="6">
    <location>
        <begin position="907"/>
        <end position="955"/>
    </location>
</feature>
<feature type="compositionally biased region" description="Polar residues" evidence="6">
    <location>
        <begin position="330"/>
        <end position="340"/>
    </location>
</feature>
<keyword evidence="2" id="KW-0805">Transcription regulation</keyword>
<evidence type="ECO:0000256" key="3">
    <source>
        <dbReference type="ARBA" id="ARBA00023125"/>
    </source>
</evidence>
<proteinExistence type="predicted"/>
<evidence type="ECO:0000256" key="2">
    <source>
        <dbReference type="ARBA" id="ARBA00023015"/>
    </source>
</evidence>
<dbReference type="InParanoid" id="Q7RQL0"/>
<dbReference type="AlphaFoldDB" id="Q7RQL0"/>
<keyword evidence="5" id="KW-0539">Nucleus</keyword>
<feature type="region of interest" description="Disordered" evidence="6">
    <location>
        <begin position="126"/>
        <end position="229"/>
    </location>
</feature>
<feature type="compositionally biased region" description="Polar residues" evidence="6">
    <location>
        <begin position="938"/>
        <end position="955"/>
    </location>
</feature>
<feature type="compositionally biased region" description="Polar residues" evidence="6">
    <location>
        <begin position="200"/>
        <end position="220"/>
    </location>
</feature>
<accession>Q7RQL0</accession>
<dbReference type="STRING" id="73239.Q7RQL0"/>
<reference evidence="8 9" key="1">
    <citation type="journal article" date="2002" name="Nature">
        <title>Genome sequence and comparative analysis of the model rodent malaria parasite Plasmodium yoelii yoelii.</title>
        <authorList>
            <person name="Carlton J.M."/>
            <person name="Angiuoli S.V."/>
            <person name="Suh B.B."/>
            <person name="Kooij T.W."/>
            <person name="Pertea M."/>
            <person name="Silva J.C."/>
            <person name="Ermolaeva M.D."/>
            <person name="Allen J.E."/>
            <person name="Selengut J.D."/>
            <person name="Koo H.L."/>
            <person name="Peterson J.D."/>
            <person name="Pop M."/>
            <person name="Kosack D.S."/>
            <person name="Shumway M.F."/>
            <person name="Bidwell S.L."/>
            <person name="Shallom S.J."/>
            <person name="van Aken S.E."/>
            <person name="Riedmuller S.B."/>
            <person name="Feldblyum T.V."/>
            <person name="Cho J.K."/>
            <person name="Quackenbush J."/>
            <person name="Sedegah M."/>
            <person name="Shoaibi A."/>
            <person name="Cummings L.M."/>
            <person name="Florens L."/>
            <person name="Yates J.R."/>
            <person name="Raine J.D."/>
            <person name="Sinden R.E."/>
            <person name="Harris M.A."/>
            <person name="Cunningham D.A."/>
            <person name="Preiser P.R."/>
            <person name="Bergman L.W."/>
            <person name="Vaidya A.B."/>
            <person name="van Lin L.H."/>
            <person name="Janse C.J."/>
            <person name="Waters A.P."/>
            <person name="Smith H.O."/>
            <person name="White O.R."/>
            <person name="Salzberg S.L."/>
            <person name="Venter J.C."/>
            <person name="Fraser C.M."/>
            <person name="Hoffman S.L."/>
            <person name="Gardner M.J."/>
            <person name="Carucci D.J."/>
        </authorList>
    </citation>
    <scope>NUCLEOTIDE SEQUENCE [LARGE SCALE GENOMIC DNA]</scope>
    <source>
        <strain evidence="8 9">17XNL</strain>
    </source>
</reference>
<name>Q7RQL0_PLAYO</name>
<feature type="domain" description="AP2/ERF" evidence="7">
    <location>
        <begin position="584"/>
        <end position="633"/>
    </location>
</feature>
<dbReference type="PaxDb" id="73239-Q7RQL0"/>
<evidence type="ECO:0000313" key="9">
    <source>
        <dbReference type="Proteomes" id="UP000008553"/>
    </source>
</evidence>
<gene>
    <name evidence="8" type="ORF">PY01086</name>
</gene>
<feature type="region of interest" description="Disordered" evidence="6">
    <location>
        <begin position="517"/>
        <end position="545"/>
    </location>
</feature>
<protein>
    <recommendedName>
        <fullName evidence="7">AP2/ERF domain-containing protein</fullName>
    </recommendedName>
</protein>
<dbReference type="InterPro" id="IPR001471">
    <property type="entry name" value="AP2/ERF_dom"/>
</dbReference>
<feature type="compositionally biased region" description="Basic and acidic residues" evidence="6">
    <location>
        <begin position="387"/>
        <end position="397"/>
    </location>
</feature>
<dbReference type="GO" id="GO:0005634">
    <property type="term" value="C:nucleus"/>
    <property type="evidence" value="ECO:0007669"/>
    <property type="project" value="UniProtKB-SubCell"/>
</dbReference>
<keyword evidence="3" id="KW-0238">DNA-binding</keyword>
<dbReference type="GO" id="GO:0003700">
    <property type="term" value="F:DNA-binding transcription factor activity"/>
    <property type="evidence" value="ECO:0007669"/>
    <property type="project" value="InterPro"/>
</dbReference>
<keyword evidence="9" id="KW-1185">Reference proteome</keyword>
<feature type="compositionally biased region" description="Low complexity" evidence="6">
    <location>
        <begin position="533"/>
        <end position="543"/>
    </location>
</feature>
<evidence type="ECO:0000313" key="8">
    <source>
        <dbReference type="EMBL" id="EAA20191.1"/>
    </source>
</evidence>
<feature type="compositionally biased region" description="Low complexity" evidence="6">
    <location>
        <begin position="907"/>
        <end position="928"/>
    </location>
</feature>
<evidence type="ECO:0000256" key="5">
    <source>
        <dbReference type="ARBA" id="ARBA00023242"/>
    </source>
</evidence>
<comment type="subcellular location">
    <subcellularLocation>
        <location evidence="1">Nucleus</location>
    </subcellularLocation>
</comment>
<evidence type="ECO:0000259" key="7">
    <source>
        <dbReference type="Pfam" id="PF00847"/>
    </source>
</evidence>
<evidence type="ECO:0000256" key="6">
    <source>
        <dbReference type="SAM" id="MobiDB-lite"/>
    </source>
</evidence>
<feature type="compositionally biased region" description="Low complexity" evidence="6">
    <location>
        <begin position="371"/>
        <end position="385"/>
    </location>
</feature>
<dbReference type="Proteomes" id="UP000008553">
    <property type="component" value="Unassembled WGS sequence"/>
</dbReference>
<dbReference type="Gene3D" id="1.20.5.2050">
    <property type="match status" value="3"/>
</dbReference>
<keyword evidence="4" id="KW-0804">Transcription</keyword>
<feature type="compositionally biased region" description="Low complexity" evidence="6">
    <location>
        <begin position="307"/>
        <end position="327"/>
    </location>
</feature>
<feature type="compositionally biased region" description="Basic and acidic residues" evidence="6">
    <location>
        <begin position="354"/>
        <end position="370"/>
    </location>
</feature>
<feature type="domain" description="AP2/ERF" evidence="7">
    <location>
        <begin position="252"/>
        <end position="301"/>
    </location>
</feature>
<dbReference type="GO" id="GO:0003677">
    <property type="term" value="F:DNA binding"/>
    <property type="evidence" value="ECO:0007669"/>
    <property type="project" value="UniProtKB-KW"/>
</dbReference>
<evidence type="ECO:0000256" key="1">
    <source>
        <dbReference type="ARBA" id="ARBA00004123"/>
    </source>
</evidence>
<dbReference type="EMBL" id="AABL01000287">
    <property type="protein sequence ID" value="EAA20191.1"/>
    <property type="molecule type" value="Genomic_DNA"/>
</dbReference>
<comment type="caution">
    <text evidence="8">The sequence shown here is derived from an EMBL/GenBank/DDBJ whole genome shotgun (WGS) entry which is preliminary data.</text>
</comment>
<feature type="region of interest" description="Disordered" evidence="6">
    <location>
        <begin position="305"/>
        <end position="421"/>
    </location>
</feature>